<sequence>MTMQQRSSDRKSTNIVLDCIVRKQREQAILCDVSPTGCRIELFDAAVELGSTIIFEVDEKLGFAGEVVWVRGVEAGVRFSRPLLPKILTALDLD</sequence>
<evidence type="ECO:0000313" key="2">
    <source>
        <dbReference type="EMBL" id="QZD87392.1"/>
    </source>
</evidence>
<accession>A0ABX8ZEE9</accession>
<proteinExistence type="predicted"/>
<dbReference type="Proteomes" id="UP000824280">
    <property type="component" value="Chromosome"/>
</dbReference>
<dbReference type="InterPro" id="IPR009875">
    <property type="entry name" value="PilZ_domain"/>
</dbReference>
<dbReference type="Pfam" id="PF07238">
    <property type="entry name" value="PilZ"/>
    <property type="match status" value="1"/>
</dbReference>
<reference evidence="2 3" key="1">
    <citation type="submission" date="2021-08" db="EMBL/GenBank/DDBJ databases">
        <title>Comparative Genomics Analysis of the Genus Qipengyuania Reveals Extensive Genetic Diversity and Metabolic Versatility, Including the Description of Fifteen Novel Species.</title>
        <authorList>
            <person name="Liu Y."/>
        </authorList>
    </citation>
    <scope>NUCLEOTIDE SEQUENCE [LARGE SCALE GENOMIC DNA]</scope>
    <source>
        <strain evidence="2 3">1XM2-8</strain>
    </source>
</reference>
<organism evidence="2 3">
    <name type="scientific">Qipengyuania psychrotolerans</name>
    <dbReference type="NCBI Taxonomy" id="2867238"/>
    <lineage>
        <taxon>Bacteria</taxon>
        <taxon>Pseudomonadati</taxon>
        <taxon>Pseudomonadota</taxon>
        <taxon>Alphaproteobacteria</taxon>
        <taxon>Sphingomonadales</taxon>
        <taxon>Erythrobacteraceae</taxon>
        <taxon>Qipengyuania</taxon>
    </lineage>
</organism>
<dbReference type="RefSeq" id="WP_221422930.1">
    <property type="nucleotide sequence ID" value="NZ_CP081297.1"/>
</dbReference>
<keyword evidence="3" id="KW-1185">Reference proteome</keyword>
<feature type="domain" description="PilZ" evidence="1">
    <location>
        <begin position="4"/>
        <end position="81"/>
    </location>
</feature>
<dbReference type="EMBL" id="CP081297">
    <property type="protein sequence ID" value="QZD87392.1"/>
    <property type="molecule type" value="Genomic_DNA"/>
</dbReference>
<dbReference type="SUPFAM" id="SSF141371">
    <property type="entry name" value="PilZ domain-like"/>
    <property type="match status" value="1"/>
</dbReference>
<gene>
    <name evidence="2" type="ORF">K3166_01370</name>
</gene>
<name>A0ABX8ZEE9_9SPHN</name>
<protein>
    <submittedName>
        <fullName evidence="2">PilZ domain-containing protein</fullName>
    </submittedName>
</protein>
<evidence type="ECO:0000259" key="1">
    <source>
        <dbReference type="Pfam" id="PF07238"/>
    </source>
</evidence>
<evidence type="ECO:0000313" key="3">
    <source>
        <dbReference type="Proteomes" id="UP000824280"/>
    </source>
</evidence>